<name>A0AAV7LYN6_PLEWA</name>
<evidence type="ECO:0000313" key="3">
    <source>
        <dbReference type="Proteomes" id="UP001066276"/>
    </source>
</evidence>
<feature type="region of interest" description="Disordered" evidence="1">
    <location>
        <begin position="1"/>
        <end position="35"/>
    </location>
</feature>
<feature type="compositionally biased region" description="Basic and acidic residues" evidence="1">
    <location>
        <begin position="429"/>
        <end position="470"/>
    </location>
</feature>
<feature type="compositionally biased region" description="Polar residues" evidence="1">
    <location>
        <begin position="242"/>
        <end position="270"/>
    </location>
</feature>
<feature type="compositionally biased region" description="Basic and acidic residues" evidence="1">
    <location>
        <begin position="495"/>
        <end position="515"/>
    </location>
</feature>
<dbReference type="Proteomes" id="UP001066276">
    <property type="component" value="Chromosome 10"/>
</dbReference>
<accession>A0AAV7LYN6</accession>
<gene>
    <name evidence="2" type="ORF">NDU88_000625</name>
</gene>
<feature type="region of interest" description="Disordered" evidence="1">
    <location>
        <begin position="59"/>
        <end position="102"/>
    </location>
</feature>
<feature type="region of interest" description="Disordered" evidence="1">
    <location>
        <begin position="225"/>
        <end position="711"/>
    </location>
</feature>
<feature type="compositionally biased region" description="Basic and acidic residues" evidence="1">
    <location>
        <begin position="331"/>
        <end position="349"/>
    </location>
</feature>
<feature type="compositionally biased region" description="Low complexity" evidence="1">
    <location>
        <begin position="277"/>
        <end position="295"/>
    </location>
</feature>
<proteinExistence type="predicted"/>
<feature type="compositionally biased region" description="Polar residues" evidence="1">
    <location>
        <begin position="617"/>
        <end position="627"/>
    </location>
</feature>
<feature type="compositionally biased region" description="Basic and acidic residues" evidence="1">
    <location>
        <begin position="525"/>
        <end position="561"/>
    </location>
</feature>
<keyword evidence="3" id="KW-1185">Reference proteome</keyword>
<feature type="compositionally biased region" description="Polar residues" evidence="1">
    <location>
        <begin position="696"/>
        <end position="711"/>
    </location>
</feature>
<dbReference type="EMBL" id="JANPWB010000014">
    <property type="protein sequence ID" value="KAJ1095462.1"/>
    <property type="molecule type" value="Genomic_DNA"/>
</dbReference>
<comment type="caution">
    <text evidence="2">The sequence shown here is derived from an EMBL/GenBank/DDBJ whole genome shotgun (WGS) entry which is preliminary data.</text>
</comment>
<feature type="compositionally biased region" description="Basic and acidic residues" evidence="1">
    <location>
        <begin position="588"/>
        <end position="603"/>
    </location>
</feature>
<feature type="compositionally biased region" description="Polar residues" evidence="1">
    <location>
        <begin position="651"/>
        <end position="687"/>
    </location>
</feature>
<organism evidence="2 3">
    <name type="scientific">Pleurodeles waltl</name>
    <name type="common">Iberian ribbed newt</name>
    <dbReference type="NCBI Taxonomy" id="8319"/>
    <lineage>
        <taxon>Eukaryota</taxon>
        <taxon>Metazoa</taxon>
        <taxon>Chordata</taxon>
        <taxon>Craniata</taxon>
        <taxon>Vertebrata</taxon>
        <taxon>Euteleostomi</taxon>
        <taxon>Amphibia</taxon>
        <taxon>Batrachia</taxon>
        <taxon>Caudata</taxon>
        <taxon>Salamandroidea</taxon>
        <taxon>Salamandridae</taxon>
        <taxon>Pleurodelinae</taxon>
        <taxon>Pleurodeles</taxon>
    </lineage>
</organism>
<feature type="region of interest" description="Disordered" evidence="1">
    <location>
        <begin position="723"/>
        <end position="773"/>
    </location>
</feature>
<feature type="compositionally biased region" description="Polar residues" evidence="1">
    <location>
        <begin position="350"/>
        <end position="365"/>
    </location>
</feature>
<sequence>MVSSVIPPGRLQERMSAQEQQKKSPRQQSVEVQDLHDRSLYSLPDNLLAEAMLATGPPTILEGELLQSEPAEPHTKYPSDDLFSPSSNKLSSWSKDTEGLSDSGVQKTPYFASDNCFSSSLRTSATSSAGLQFSGDKIASFASTGAIESIVVGKGRQVDLGLLPETKRSDELQEPTVSLQTPLFNPLDDSLPTTINKAGPDMLTITPDLSSVDTTTHLADVKYTTSTTVSENSTHKTAEGSPKTQIASSTGATNGDSLSTSYLAGESGSTTREDSRSPSSSSALSFSASASSSSFSKEETKGPLYPTEAGEEGSQGSSTMGKEPSPCQADHLFRPGRLPEEGRPSDKKGQTQSPREPKISPSTMAMEQVRGSVLNQDFHKSQDSSSRDTQEKEGLSRKDQERGCVSRVAKEKHSSLMKVHWRGSPTLEELGKGSSPKEVHEKRSSPREAERKGSSPREAERKESSPRDVLGKGSSPRDVLGKGSSPRDVLGKGSSPREVHEKGSPPREAERKGSSPRDVLGKGGSPREAERKESSPREVHEKGSPPREAERKGSSPREVHGKGIPTSEVQGKESSPMEVQGKESSPMEVHRKESSPRETERKGSSARKVHGKGSLPTEVQVNESSPMEVNGKRSSSREVRGKGSSPREVQGNGSSPREVQGNGSSPREVQGNGSSPMEVQGKGSSPRETQEKKVQISMSSSPNYPSAENNQMIVKEQLFSYSREGQACAHETETFHKKKEPTQSSNRRRKRPSNQDPGPILLGSSSSVGQEEEATVVFPVHGWKEGEDGEDEEMKAVYQEIEHDLHVKATLFSKFMRIGRTLNKPGT</sequence>
<evidence type="ECO:0000313" key="2">
    <source>
        <dbReference type="EMBL" id="KAJ1095462.1"/>
    </source>
</evidence>
<dbReference type="AlphaFoldDB" id="A0AAV7LYN6"/>
<feature type="compositionally biased region" description="Basic and acidic residues" evidence="1">
    <location>
        <begin position="377"/>
        <end position="414"/>
    </location>
</feature>
<reference evidence="2" key="1">
    <citation type="journal article" date="2022" name="bioRxiv">
        <title>Sequencing and chromosome-scale assembly of the giantPleurodeles waltlgenome.</title>
        <authorList>
            <person name="Brown T."/>
            <person name="Elewa A."/>
            <person name="Iarovenko S."/>
            <person name="Subramanian E."/>
            <person name="Araus A.J."/>
            <person name="Petzold A."/>
            <person name="Susuki M."/>
            <person name="Suzuki K.-i.T."/>
            <person name="Hayashi T."/>
            <person name="Toyoda A."/>
            <person name="Oliveira C."/>
            <person name="Osipova E."/>
            <person name="Leigh N.D."/>
            <person name="Simon A."/>
            <person name="Yun M.H."/>
        </authorList>
    </citation>
    <scope>NUCLEOTIDE SEQUENCE</scope>
    <source>
        <strain evidence="2">20211129_DDA</strain>
        <tissue evidence="2">Liver</tissue>
    </source>
</reference>
<protein>
    <submittedName>
        <fullName evidence="2">Uncharacterized protein</fullName>
    </submittedName>
</protein>
<feature type="compositionally biased region" description="Low complexity" evidence="1">
    <location>
        <begin position="84"/>
        <end position="94"/>
    </location>
</feature>
<evidence type="ECO:0000256" key="1">
    <source>
        <dbReference type="SAM" id="MobiDB-lite"/>
    </source>
</evidence>